<evidence type="ECO:0000256" key="1">
    <source>
        <dbReference type="ARBA" id="ARBA00004305"/>
    </source>
</evidence>
<name>A0A0F4ZFW6_9PEZI</name>
<comment type="caution">
    <text evidence="13">The sequence shown here is derived from an EMBL/GenBank/DDBJ whole genome shotgun (WGS) entry which is preliminary data.</text>
</comment>
<dbReference type="HAMAP" id="MF_00140_B">
    <property type="entry name" value="Trp_tRNA_synth_B"/>
    <property type="match status" value="1"/>
</dbReference>
<keyword evidence="5 12" id="KW-0547">Nucleotide-binding</keyword>
<comment type="similarity">
    <text evidence="2 12">Belongs to the class-I aminoacyl-tRNA synthetase family.</text>
</comment>
<evidence type="ECO:0000313" key="13">
    <source>
        <dbReference type="EMBL" id="KKA29489.1"/>
    </source>
</evidence>
<dbReference type="SUPFAM" id="SSF52374">
    <property type="entry name" value="Nucleotidylyl transferase"/>
    <property type="match status" value="1"/>
</dbReference>
<dbReference type="GO" id="GO:0004830">
    <property type="term" value="F:tryptophan-tRNA ligase activity"/>
    <property type="evidence" value="ECO:0007669"/>
    <property type="project" value="UniProtKB-EC"/>
</dbReference>
<dbReference type="OrthoDB" id="15808at2759"/>
<organism evidence="13 14">
    <name type="scientific">Thielaviopsis punctulata</name>
    <dbReference type="NCBI Taxonomy" id="72032"/>
    <lineage>
        <taxon>Eukaryota</taxon>
        <taxon>Fungi</taxon>
        <taxon>Dikarya</taxon>
        <taxon>Ascomycota</taxon>
        <taxon>Pezizomycotina</taxon>
        <taxon>Sordariomycetes</taxon>
        <taxon>Hypocreomycetidae</taxon>
        <taxon>Microascales</taxon>
        <taxon>Ceratocystidaceae</taxon>
        <taxon>Thielaviopsis</taxon>
    </lineage>
</organism>
<dbReference type="Gene3D" id="1.10.240.10">
    <property type="entry name" value="Tyrosyl-Transfer RNA Synthetase"/>
    <property type="match status" value="1"/>
</dbReference>
<protein>
    <recommendedName>
        <fullName evidence="11">Tryptophan--tRNA ligase, mitochondrial</fullName>
        <ecNumber evidence="3">6.1.1.2</ecNumber>
    </recommendedName>
    <alternativeName>
        <fullName evidence="9">Tryptophanyl-tRNA synthetase</fullName>
    </alternativeName>
</protein>
<dbReference type="InterPro" id="IPR014729">
    <property type="entry name" value="Rossmann-like_a/b/a_fold"/>
</dbReference>
<dbReference type="InterPro" id="IPR050203">
    <property type="entry name" value="Trp-tRNA_synthetase"/>
</dbReference>
<dbReference type="PROSITE" id="PS00178">
    <property type="entry name" value="AA_TRNA_LIGASE_I"/>
    <property type="match status" value="1"/>
</dbReference>
<dbReference type="AlphaFoldDB" id="A0A0F4ZFW6"/>
<sequence>MSLCALPRLTARATRLSNLRNCAAYSSQAAPTLATTKKKVIFSGIQPTGTPHIGNYLGAIRQWVRMQDEPRETTELLYSVVDLHAITVPIEANKLRQSKRETMAALLAAGLDPERCTLFYQSSVPAHSELMWILSCTASVGYLSRMTQWKASCFLDSVVSSKLSLSSTADVQDEKARSALKLGLFSYPVLQAADILIYRATHVPVGDDQRQHLEFARECVTNFNSAYKSKILVHPQSIIPPERRIMSLQSPTQKMSKSHADPKSRILITDSPEAMHKKIMSSLTDSENSVSYDPEKRPGVSNLLDILSAFDGAERSPQELAKSMAGESLKGLKTKTSEAVISALDGMRERYLRVLEEDGGKYVDHVQEKSAEKARQRAAETMHLIKTAVGL</sequence>
<dbReference type="EC" id="6.1.1.2" evidence="3"/>
<evidence type="ECO:0000256" key="8">
    <source>
        <dbReference type="ARBA" id="ARBA00023146"/>
    </source>
</evidence>
<gene>
    <name evidence="13" type="ORF">TD95_001602</name>
</gene>
<dbReference type="GO" id="GO:0005759">
    <property type="term" value="C:mitochondrial matrix"/>
    <property type="evidence" value="ECO:0007669"/>
    <property type="project" value="UniProtKB-SubCell"/>
</dbReference>
<reference evidence="13 14" key="1">
    <citation type="submission" date="2015-03" db="EMBL/GenBank/DDBJ databases">
        <authorList>
            <person name="Radwan O."/>
            <person name="Al-Naeli F.A."/>
            <person name="Rendon G.A."/>
            <person name="Fields C."/>
        </authorList>
    </citation>
    <scope>NUCLEOTIDE SEQUENCE [LARGE SCALE GENOMIC DNA]</scope>
    <source>
        <strain evidence="13">CR-DP1</strain>
    </source>
</reference>
<evidence type="ECO:0000256" key="12">
    <source>
        <dbReference type="RuleBase" id="RU363036"/>
    </source>
</evidence>
<dbReference type="InterPro" id="IPR024109">
    <property type="entry name" value="Trp-tRNA-ligase_bac-type"/>
</dbReference>
<dbReference type="FunFam" id="3.40.50.620:FF:000082">
    <property type="entry name" value="MSW1p Mitochondrial tryptophanyl-tRNA synthetase"/>
    <property type="match status" value="1"/>
</dbReference>
<accession>A0A0F4ZFW6</accession>
<evidence type="ECO:0000256" key="9">
    <source>
        <dbReference type="ARBA" id="ARBA00030268"/>
    </source>
</evidence>
<comment type="catalytic activity">
    <reaction evidence="10">
        <text>tRNA(Trp) + L-tryptophan + ATP = L-tryptophyl-tRNA(Trp) + AMP + diphosphate + H(+)</text>
        <dbReference type="Rhea" id="RHEA:24080"/>
        <dbReference type="Rhea" id="RHEA-COMP:9671"/>
        <dbReference type="Rhea" id="RHEA-COMP:9705"/>
        <dbReference type="ChEBI" id="CHEBI:15378"/>
        <dbReference type="ChEBI" id="CHEBI:30616"/>
        <dbReference type="ChEBI" id="CHEBI:33019"/>
        <dbReference type="ChEBI" id="CHEBI:57912"/>
        <dbReference type="ChEBI" id="CHEBI:78442"/>
        <dbReference type="ChEBI" id="CHEBI:78535"/>
        <dbReference type="ChEBI" id="CHEBI:456215"/>
        <dbReference type="EC" id="6.1.1.2"/>
    </reaction>
</comment>
<comment type="subcellular location">
    <subcellularLocation>
        <location evidence="1">Mitochondrion matrix</location>
    </subcellularLocation>
</comment>
<dbReference type="CDD" id="cd00806">
    <property type="entry name" value="TrpRS_core"/>
    <property type="match status" value="1"/>
</dbReference>
<dbReference type="NCBIfam" id="TIGR00233">
    <property type="entry name" value="trpS"/>
    <property type="match status" value="1"/>
</dbReference>
<dbReference type="Gene3D" id="3.40.50.620">
    <property type="entry name" value="HUPs"/>
    <property type="match status" value="1"/>
</dbReference>
<keyword evidence="4 12" id="KW-0436">Ligase</keyword>
<dbReference type="EMBL" id="LAEV01000801">
    <property type="protein sequence ID" value="KKA29489.1"/>
    <property type="molecule type" value="Genomic_DNA"/>
</dbReference>
<dbReference type="InterPro" id="IPR002305">
    <property type="entry name" value="aa-tRNA-synth_Ic"/>
</dbReference>
<dbReference type="Proteomes" id="UP000033483">
    <property type="component" value="Unassembled WGS sequence"/>
</dbReference>
<evidence type="ECO:0000313" key="14">
    <source>
        <dbReference type="Proteomes" id="UP000033483"/>
    </source>
</evidence>
<keyword evidence="8 12" id="KW-0030">Aminoacyl-tRNA synthetase</keyword>
<evidence type="ECO:0000256" key="2">
    <source>
        <dbReference type="ARBA" id="ARBA00005594"/>
    </source>
</evidence>
<evidence type="ECO:0000256" key="7">
    <source>
        <dbReference type="ARBA" id="ARBA00022917"/>
    </source>
</evidence>
<dbReference type="GO" id="GO:0070183">
    <property type="term" value="P:mitochondrial tryptophanyl-tRNA aminoacylation"/>
    <property type="evidence" value="ECO:0007669"/>
    <property type="project" value="EnsemblFungi"/>
</dbReference>
<dbReference type="FunFam" id="1.10.240.10:FF:000002">
    <property type="entry name" value="Tryptophan--tRNA ligase"/>
    <property type="match status" value="1"/>
</dbReference>
<evidence type="ECO:0000256" key="5">
    <source>
        <dbReference type="ARBA" id="ARBA00022741"/>
    </source>
</evidence>
<evidence type="ECO:0000256" key="3">
    <source>
        <dbReference type="ARBA" id="ARBA00013161"/>
    </source>
</evidence>
<dbReference type="PRINTS" id="PR01039">
    <property type="entry name" value="TRNASYNTHTRP"/>
</dbReference>
<dbReference type="PANTHER" id="PTHR43766:SF1">
    <property type="entry name" value="TRYPTOPHAN--TRNA LIGASE, MITOCHONDRIAL"/>
    <property type="match status" value="1"/>
</dbReference>
<dbReference type="InterPro" id="IPR001412">
    <property type="entry name" value="aa-tRNA-synth_I_CS"/>
</dbReference>
<dbReference type="PANTHER" id="PTHR43766">
    <property type="entry name" value="TRYPTOPHAN--TRNA LIGASE, MITOCHONDRIAL"/>
    <property type="match status" value="1"/>
</dbReference>
<dbReference type="InterPro" id="IPR002306">
    <property type="entry name" value="Trp-tRNA-ligase"/>
</dbReference>
<proteinExistence type="inferred from homology"/>
<dbReference type="GO" id="GO:0005524">
    <property type="term" value="F:ATP binding"/>
    <property type="evidence" value="ECO:0007669"/>
    <property type="project" value="UniProtKB-KW"/>
</dbReference>
<evidence type="ECO:0000256" key="4">
    <source>
        <dbReference type="ARBA" id="ARBA00022598"/>
    </source>
</evidence>
<evidence type="ECO:0000256" key="6">
    <source>
        <dbReference type="ARBA" id="ARBA00022840"/>
    </source>
</evidence>
<dbReference type="Pfam" id="PF00579">
    <property type="entry name" value="tRNA-synt_1b"/>
    <property type="match status" value="1"/>
</dbReference>
<evidence type="ECO:0000256" key="11">
    <source>
        <dbReference type="ARBA" id="ARBA00069760"/>
    </source>
</evidence>
<keyword evidence="14" id="KW-1185">Reference proteome</keyword>
<evidence type="ECO:0000256" key="10">
    <source>
        <dbReference type="ARBA" id="ARBA00049929"/>
    </source>
</evidence>
<keyword evidence="6 12" id="KW-0067">ATP-binding</keyword>
<keyword evidence="7 12" id="KW-0648">Protein biosynthesis</keyword>